<dbReference type="InterPro" id="IPR018717">
    <property type="entry name" value="DUF2241"/>
</dbReference>
<proteinExistence type="predicted"/>
<dbReference type="Gene3D" id="3.30.2130.10">
    <property type="entry name" value="VC0802-like"/>
    <property type="match status" value="1"/>
</dbReference>
<comment type="caution">
    <text evidence="3">The sequence shown here is derived from an EMBL/GenBank/DDBJ whole genome shotgun (WGS) entry which is preliminary data.</text>
</comment>
<dbReference type="RefSeq" id="WP_160602756.1">
    <property type="nucleotide sequence ID" value="NZ_WTYX01000001.1"/>
</dbReference>
<evidence type="ECO:0000313" key="4">
    <source>
        <dbReference type="Proteomes" id="UP000442714"/>
    </source>
</evidence>
<dbReference type="InterPro" id="IPR027795">
    <property type="entry name" value="CASTOR_ACT_dom"/>
</dbReference>
<sequence length="139" mass="14753">MGSDTIKDTSAMIAEMDPLLDPAQWCFVSASDQGWAFALMPHALSTFREEEGLSLIVSQEAALEAGIEADPYCRIKLRINSALDGVGLTAAVSAALADARIACNIVAAYHHDHVFVPAGRAEEALALLIGLSRDKQTIA</sequence>
<evidence type="ECO:0000313" key="3">
    <source>
        <dbReference type="EMBL" id="MXO89343.1"/>
    </source>
</evidence>
<dbReference type="InterPro" id="IPR045865">
    <property type="entry name" value="ACT-like_dom_sf"/>
</dbReference>
<dbReference type="Pfam" id="PF13840">
    <property type="entry name" value="ACT_7"/>
    <property type="match status" value="1"/>
</dbReference>
<gene>
    <name evidence="3" type="ORF">GRI41_00730</name>
</gene>
<dbReference type="PANTHER" id="PTHR39199:SF1">
    <property type="entry name" value="BLR5128 PROTEIN"/>
    <property type="match status" value="1"/>
</dbReference>
<feature type="domain" description="DUF2241" evidence="1">
    <location>
        <begin position="6"/>
        <end position="74"/>
    </location>
</feature>
<name>A0A844ZNQ4_9SPHN</name>
<dbReference type="AlphaFoldDB" id="A0A844ZNQ4"/>
<dbReference type="PANTHER" id="PTHR39199">
    <property type="entry name" value="BLR5128 PROTEIN"/>
    <property type="match status" value="1"/>
</dbReference>
<accession>A0A844ZNQ4</accession>
<dbReference type="Pfam" id="PF10000">
    <property type="entry name" value="ACT_3"/>
    <property type="match status" value="1"/>
</dbReference>
<organism evidence="3 4">
    <name type="scientific">Pontixanthobacter aquaemixtae</name>
    <dbReference type="NCBI Taxonomy" id="1958940"/>
    <lineage>
        <taxon>Bacteria</taxon>
        <taxon>Pseudomonadati</taxon>
        <taxon>Pseudomonadota</taxon>
        <taxon>Alphaproteobacteria</taxon>
        <taxon>Sphingomonadales</taxon>
        <taxon>Erythrobacteraceae</taxon>
        <taxon>Pontixanthobacter</taxon>
    </lineage>
</organism>
<dbReference type="OrthoDB" id="517867at2"/>
<protein>
    <submittedName>
        <fullName evidence="3">ACT domain-containing protein</fullName>
    </submittedName>
</protein>
<dbReference type="EMBL" id="WTYX01000001">
    <property type="protein sequence ID" value="MXO89343.1"/>
    <property type="molecule type" value="Genomic_DNA"/>
</dbReference>
<evidence type="ECO:0000259" key="2">
    <source>
        <dbReference type="Pfam" id="PF13840"/>
    </source>
</evidence>
<keyword evidence="4" id="KW-1185">Reference proteome</keyword>
<evidence type="ECO:0000259" key="1">
    <source>
        <dbReference type="Pfam" id="PF10000"/>
    </source>
</evidence>
<dbReference type="Proteomes" id="UP000442714">
    <property type="component" value="Unassembled WGS sequence"/>
</dbReference>
<feature type="domain" description="CASTOR ACT" evidence="2">
    <location>
        <begin position="75"/>
        <end position="128"/>
    </location>
</feature>
<reference evidence="3 4" key="1">
    <citation type="submission" date="2019-12" db="EMBL/GenBank/DDBJ databases">
        <title>Genomic-based taxomic classification of the family Erythrobacteraceae.</title>
        <authorList>
            <person name="Xu L."/>
        </authorList>
    </citation>
    <scope>NUCLEOTIDE SEQUENCE [LARGE SCALE GENOMIC DNA]</scope>
    <source>
        <strain evidence="3 4">KCTC 52763</strain>
    </source>
</reference>
<dbReference type="SUPFAM" id="SSF55021">
    <property type="entry name" value="ACT-like"/>
    <property type="match status" value="2"/>
</dbReference>